<dbReference type="OrthoDB" id="9865925at2"/>
<protein>
    <submittedName>
        <fullName evidence="1">Uncharacterized protein</fullName>
    </submittedName>
</protein>
<organism evidence="1 2">
    <name type="scientific">Nitrospira moscoviensis</name>
    <dbReference type="NCBI Taxonomy" id="42253"/>
    <lineage>
        <taxon>Bacteria</taxon>
        <taxon>Pseudomonadati</taxon>
        <taxon>Nitrospirota</taxon>
        <taxon>Nitrospiria</taxon>
        <taxon>Nitrospirales</taxon>
        <taxon>Nitrospiraceae</taxon>
        <taxon>Nitrospira</taxon>
    </lineage>
</organism>
<proteinExistence type="predicted"/>
<dbReference type="AlphaFoldDB" id="A0A0K2GF01"/>
<gene>
    <name evidence="1" type="ORF">NITMOv2_3139</name>
</gene>
<reference evidence="1 2" key="1">
    <citation type="journal article" date="2015" name="Proc. Natl. Acad. Sci. U.S.A.">
        <title>Expanded metabolic versatility of ubiquitous nitrite-oxidizing bacteria from the genus Nitrospira.</title>
        <authorList>
            <person name="Koch H."/>
            <person name="Lucker S."/>
            <person name="Albertsen M."/>
            <person name="Kitzinger K."/>
            <person name="Herbold C."/>
            <person name="Spieck E."/>
            <person name="Nielsen P.H."/>
            <person name="Wagner M."/>
            <person name="Daims H."/>
        </authorList>
    </citation>
    <scope>NUCLEOTIDE SEQUENCE [LARGE SCALE GENOMIC DNA]</scope>
    <source>
        <strain evidence="1 2">NSP M-1</strain>
    </source>
</reference>
<evidence type="ECO:0000313" key="2">
    <source>
        <dbReference type="Proteomes" id="UP000069205"/>
    </source>
</evidence>
<name>A0A0K2GF01_NITMO</name>
<dbReference type="PATRIC" id="fig|42253.5.peg.3092"/>
<keyword evidence="2" id="KW-1185">Reference proteome</keyword>
<accession>A0A0K2GF01</accession>
<dbReference type="KEGG" id="nmv:NITMOv2_3139"/>
<dbReference type="RefSeq" id="WP_053380530.1">
    <property type="nucleotide sequence ID" value="NZ_CP011801.1"/>
</dbReference>
<dbReference type="Proteomes" id="UP000069205">
    <property type="component" value="Chromosome"/>
</dbReference>
<evidence type="ECO:0000313" key="1">
    <source>
        <dbReference type="EMBL" id="ALA59538.1"/>
    </source>
</evidence>
<sequence length="107" mass="12090">MNRFDDLLQRITLLNTQLQPVKDHLGSDTRKMLYVKLWSIVGELNAMLHLGLDNTALDLKVDGHRIIIHYWSGVGGSVETEVSVFIDRSFAVQRHTKNLATGNVTMT</sequence>
<dbReference type="EMBL" id="CP011801">
    <property type="protein sequence ID" value="ALA59538.1"/>
    <property type="molecule type" value="Genomic_DNA"/>
</dbReference>
<dbReference type="STRING" id="42253.NITMOv2_3139"/>